<organism evidence="1 3">
    <name type="scientific">Canavalia gladiata</name>
    <name type="common">Sword bean</name>
    <name type="synonym">Dolichos gladiatus</name>
    <dbReference type="NCBI Taxonomy" id="3824"/>
    <lineage>
        <taxon>Eukaryota</taxon>
        <taxon>Viridiplantae</taxon>
        <taxon>Streptophyta</taxon>
        <taxon>Embryophyta</taxon>
        <taxon>Tracheophyta</taxon>
        <taxon>Spermatophyta</taxon>
        <taxon>Magnoliopsida</taxon>
        <taxon>eudicotyledons</taxon>
        <taxon>Gunneridae</taxon>
        <taxon>Pentapetalae</taxon>
        <taxon>rosids</taxon>
        <taxon>fabids</taxon>
        <taxon>Fabales</taxon>
        <taxon>Fabaceae</taxon>
        <taxon>Papilionoideae</taxon>
        <taxon>50 kb inversion clade</taxon>
        <taxon>NPAAA clade</taxon>
        <taxon>indigoferoid/millettioid clade</taxon>
        <taxon>Phaseoleae</taxon>
        <taxon>Canavalia</taxon>
    </lineage>
</organism>
<comment type="caution">
    <text evidence="1">The sequence shown here is derived from an EMBL/GenBank/DDBJ whole genome shotgun (WGS) entry which is preliminary data.</text>
</comment>
<proteinExistence type="predicted"/>
<evidence type="ECO:0000313" key="1">
    <source>
        <dbReference type="EMBL" id="KAK7315815.1"/>
    </source>
</evidence>
<protein>
    <submittedName>
        <fullName evidence="1">Uncharacterized protein</fullName>
    </submittedName>
</protein>
<dbReference type="Proteomes" id="UP001367508">
    <property type="component" value="Unassembled WGS sequence"/>
</dbReference>
<dbReference type="AlphaFoldDB" id="A0AAN9PX71"/>
<gene>
    <name evidence="1" type="ORF">VNO77_34393</name>
    <name evidence="2" type="ORF">VNO77_34395</name>
</gene>
<evidence type="ECO:0000313" key="2">
    <source>
        <dbReference type="EMBL" id="KAK7315817.1"/>
    </source>
</evidence>
<dbReference type="EMBL" id="JAYMYQ010000008">
    <property type="protein sequence ID" value="KAK7315815.1"/>
    <property type="molecule type" value="Genomic_DNA"/>
</dbReference>
<accession>A0AAN9PX71</accession>
<evidence type="ECO:0000313" key="3">
    <source>
        <dbReference type="Proteomes" id="UP001367508"/>
    </source>
</evidence>
<reference evidence="1 3" key="1">
    <citation type="submission" date="2024-01" db="EMBL/GenBank/DDBJ databases">
        <title>The genomes of 5 underutilized Papilionoideae crops provide insights into root nodulation and disease resistanc.</title>
        <authorList>
            <person name="Jiang F."/>
        </authorList>
    </citation>
    <scope>NUCLEOTIDE SEQUENCE [LARGE SCALE GENOMIC DNA]</scope>
    <source>
        <strain evidence="1">LVBAO_FW01</strain>
        <tissue evidence="1">Leaves</tissue>
    </source>
</reference>
<dbReference type="EMBL" id="JAYMYQ010000008">
    <property type="protein sequence ID" value="KAK7315817.1"/>
    <property type="molecule type" value="Genomic_DNA"/>
</dbReference>
<keyword evidence="3" id="KW-1185">Reference proteome</keyword>
<sequence>MHAKRTWGQTTDMFKDKTIRGQQAEVVQVVEDLGSQLIALSSNPVSHATYFLTKRMLTNITTLPLSISRISNQPLLGNYEITPWEFSQFPVMSQPQKRQSGPGEWGA</sequence>
<name>A0AAN9PX71_CANGL</name>